<evidence type="ECO:0000259" key="1">
    <source>
        <dbReference type="Pfam" id="PF16537"/>
    </source>
</evidence>
<feature type="domain" description="Type II secretion system protein GspB C-terminal" evidence="1">
    <location>
        <begin position="102"/>
        <end position="162"/>
    </location>
</feature>
<dbReference type="InterPro" id="IPR032389">
    <property type="entry name" value="GspB_C"/>
</dbReference>
<evidence type="ECO:0000313" key="3">
    <source>
        <dbReference type="Proteomes" id="UP000198757"/>
    </source>
</evidence>
<organism evidence="2 3">
    <name type="scientific">Niabella drilacis (strain DSM 25811 / CCM 8410 / CCUG 62505 / LMG 26954 / E90)</name>
    <dbReference type="NCBI Taxonomy" id="1285928"/>
    <lineage>
        <taxon>Bacteria</taxon>
        <taxon>Pseudomonadati</taxon>
        <taxon>Bacteroidota</taxon>
        <taxon>Chitinophagia</taxon>
        <taxon>Chitinophagales</taxon>
        <taxon>Chitinophagaceae</taxon>
        <taxon>Niabella</taxon>
    </lineage>
</organism>
<dbReference type="AlphaFoldDB" id="A0A1G6UNZ4"/>
<dbReference type="Proteomes" id="UP000198757">
    <property type="component" value="Unassembled WGS sequence"/>
</dbReference>
<dbReference type="RefSeq" id="WP_176954450.1">
    <property type="nucleotide sequence ID" value="NZ_FMZO01000009.1"/>
</dbReference>
<accession>A0A1G6UNZ4</accession>
<keyword evidence="3" id="KW-1185">Reference proteome</keyword>
<evidence type="ECO:0000313" key="2">
    <source>
        <dbReference type="EMBL" id="SDD43011.1"/>
    </source>
</evidence>
<dbReference type="EMBL" id="FMZO01000009">
    <property type="protein sequence ID" value="SDD43011.1"/>
    <property type="molecule type" value="Genomic_DNA"/>
</dbReference>
<sequence>MKYLLIGLVALIWGVILYKVIRGLAGDDPPPVVTKVKPPQPEDTLTRYVLTTLQYPDPFSNELITEEEEVTGASVPGQTKVPAANPLPAPVVAAAPPPTPPPAIKYSGYIYNPQTKKRTAMISVNGRSMTVGVNERIDDKITVLEITDQKIVVRIEGRKMDVAIGG</sequence>
<dbReference type="GO" id="GO:0015627">
    <property type="term" value="C:type II protein secretion system complex"/>
    <property type="evidence" value="ECO:0007669"/>
    <property type="project" value="InterPro"/>
</dbReference>
<gene>
    <name evidence="2" type="ORF">SAMN04487894_10943</name>
</gene>
<reference evidence="3" key="1">
    <citation type="submission" date="2016-10" db="EMBL/GenBank/DDBJ databases">
        <authorList>
            <person name="Varghese N."/>
            <person name="Submissions S."/>
        </authorList>
    </citation>
    <scope>NUCLEOTIDE SEQUENCE [LARGE SCALE GENOMIC DNA]</scope>
    <source>
        <strain evidence="3">DSM 25811 / CCM 8410 / LMG 26954 / E90</strain>
    </source>
</reference>
<dbReference type="Pfam" id="PF16537">
    <property type="entry name" value="T2SSB"/>
    <property type="match status" value="1"/>
</dbReference>
<name>A0A1G6UNZ4_NIADE</name>
<protein>
    <submittedName>
        <fullName evidence="2">Type IV pilus biogenesis</fullName>
    </submittedName>
</protein>
<dbReference type="STRING" id="1285928.SAMN04487894_10943"/>
<proteinExistence type="predicted"/>